<dbReference type="SUPFAM" id="SSF46894">
    <property type="entry name" value="C-terminal effector domain of the bipartite response regulators"/>
    <property type="match status" value="1"/>
</dbReference>
<dbReference type="Pfam" id="PF00072">
    <property type="entry name" value="Response_reg"/>
    <property type="match status" value="1"/>
</dbReference>
<feature type="modified residue" description="4-aspartylphosphate" evidence="5">
    <location>
        <position position="54"/>
    </location>
</feature>
<keyword evidence="4" id="KW-0804">Transcription</keyword>
<dbReference type="InterPro" id="IPR058245">
    <property type="entry name" value="NreC/VraR/RcsB-like_REC"/>
</dbReference>
<evidence type="ECO:0000259" key="7">
    <source>
        <dbReference type="PROSITE" id="PS50110"/>
    </source>
</evidence>
<dbReference type="PRINTS" id="PR00038">
    <property type="entry name" value="HTHLUXR"/>
</dbReference>
<gene>
    <name evidence="8" type="ORF">EKG38_02510</name>
</gene>
<dbReference type="PROSITE" id="PS50043">
    <property type="entry name" value="HTH_LUXR_2"/>
    <property type="match status" value="1"/>
</dbReference>
<evidence type="ECO:0000256" key="1">
    <source>
        <dbReference type="ARBA" id="ARBA00022553"/>
    </source>
</evidence>
<dbReference type="GO" id="GO:0006355">
    <property type="term" value="P:regulation of DNA-templated transcription"/>
    <property type="evidence" value="ECO:0007669"/>
    <property type="project" value="InterPro"/>
</dbReference>
<evidence type="ECO:0000259" key="6">
    <source>
        <dbReference type="PROSITE" id="PS50043"/>
    </source>
</evidence>
<dbReference type="GO" id="GO:0003677">
    <property type="term" value="F:DNA binding"/>
    <property type="evidence" value="ECO:0007669"/>
    <property type="project" value="UniProtKB-KW"/>
</dbReference>
<evidence type="ECO:0000256" key="5">
    <source>
        <dbReference type="PROSITE-ProRule" id="PRU00169"/>
    </source>
</evidence>
<keyword evidence="3" id="KW-0238">DNA-binding</keyword>
<accession>A0A431WZ75</accession>
<dbReference type="Pfam" id="PF00196">
    <property type="entry name" value="GerE"/>
    <property type="match status" value="1"/>
</dbReference>
<dbReference type="SMART" id="SM00421">
    <property type="entry name" value="HTH_LUXR"/>
    <property type="match status" value="1"/>
</dbReference>
<dbReference type="InterPro" id="IPR001789">
    <property type="entry name" value="Sig_transdc_resp-reg_receiver"/>
</dbReference>
<keyword evidence="9" id="KW-1185">Reference proteome</keyword>
<dbReference type="InterPro" id="IPR011006">
    <property type="entry name" value="CheY-like_superfamily"/>
</dbReference>
<protein>
    <submittedName>
        <fullName evidence="8">Response regulator transcription factor</fullName>
    </submittedName>
</protein>
<dbReference type="OrthoDB" id="9796655at2"/>
<dbReference type="PANTHER" id="PTHR43214">
    <property type="entry name" value="TWO-COMPONENT RESPONSE REGULATOR"/>
    <property type="match status" value="1"/>
</dbReference>
<dbReference type="PROSITE" id="PS00622">
    <property type="entry name" value="HTH_LUXR_1"/>
    <property type="match status" value="1"/>
</dbReference>
<evidence type="ECO:0000256" key="3">
    <source>
        <dbReference type="ARBA" id="ARBA00023125"/>
    </source>
</evidence>
<reference evidence="8 9" key="1">
    <citation type="submission" date="2018-12" db="EMBL/GenBank/DDBJ databases">
        <authorList>
            <person name="Yu L."/>
        </authorList>
    </citation>
    <scope>NUCLEOTIDE SEQUENCE [LARGE SCALE GENOMIC DNA]</scope>
    <source>
        <strain evidence="8 9">HAW-EB2</strain>
    </source>
</reference>
<evidence type="ECO:0000313" key="9">
    <source>
        <dbReference type="Proteomes" id="UP000267448"/>
    </source>
</evidence>
<sequence>MIRVLLVDDHPLFREGLRHRLSLDSDINVLAEADNGLQALAILKDTEIDLVLMDINMPQMDGMYLLELIKEQEMSCKVVMLSMHDNKEYIVAAMRYGADGYILKDVPGKELIEAIKKVAAGKRYFSAEVIDTLSQELASGKQALVTQREQLVLRLISLGMNNKRIAQEMNVSVRTVETHKRNIKQKLAIDCTAGLVRYAIDHGLDR</sequence>
<dbReference type="GO" id="GO:0000160">
    <property type="term" value="P:phosphorelay signal transduction system"/>
    <property type="evidence" value="ECO:0007669"/>
    <property type="project" value="InterPro"/>
</dbReference>
<keyword evidence="2" id="KW-0805">Transcription regulation</keyword>
<dbReference type="InterPro" id="IPR000792">
    <property type="entry name" value="Tscrpt_reg_LuxR_C"/>
</dbReference>
<dbReference type="PANTHER" id="PTHR43214:SF41">
    <property type="entry name" value="NITRATE_NITRITE RESPONSE REGULATOR PROTEIN NARP"/>
    <property type="match status" value="1"/>
</dbReference>
<evidence type="ECO:0000313" key="8">
    <source>
        <dbReference type="EMBL" id="RTR40804.1"/>
    </source>
</evidence>
<dbReference type="SUPFAM" id="SSF52172">
    <property type="entry name" value="CheY-like"/>
    <property type="match status" value="1"/>
</dbReference>
<dbReference type="InterPro" id="IPR039420">
    <property type="entry name" value="WalR-like"/>
</dbReference>
<organism evidence="8 9">
    <name type="scientific">Shewanella canadensis</name>
    <dbReference type="NCBI Taxonomy" id="271096"/>
    <lineage>
        <taxon>Bacteria</taxon>
        <taxon>Pseudomonadati</taxon>
        <taxon>Pseudomonadota</taxon>
        <taxon>Gammaproteobacteria</taxon>
        <taxon>Alteromonadales</taxon>
        <taxon>Shewanellaceae</taxon>
        <taxon>Shewanella</taxon>
    </lineage>
</organism>
<dbReference type="InterPro" id="IPR016032">
    <property type="entry name" value="Sig_transdc_resp-reg_C-effctor"/>
</dbReference>
<name>A0A431WZ75_9GAMM</name>
<dbReference type="Gene3D" id="3.40.50.2300">
    <property type="match status" value="1"/>
</dbReference>
<feature type="domain" description="Response regulatory" evidence="7">
    <location>
        <begin position="3"/>
        <end position="119"/>
    </location>
</feature>
<evidence type="ECO:0000256" key="2">
    <source>
        <dbReference type="ARBA" id="ARBA00023015"/>
    </source>
</evidence>
<evidence type="ECO:0000256" key="4">
    <source>
        <dbReference type="ARBA" id="ARBA00023163"/>
    </source>
</evidence>
<dbReference type="SMART" id="SM00448">
    <property type="entry name" value="REC"/>
    <property type="match status" value="1"/>
</dbReference>
<dbReference type="PROSITE" id="PS50110">
    <property type="entry name" value="RESPONSE_REGULATORY"/>
    <property type="match status" value="1"/>
</dbReference>
<dbReference type="CDD" id="cd06170">
    <property type="entry name" value="LuxR_C_like"/>
    <property type="match status" value="1"/>
</dbReference>
<dbReference type="Proteomes" id="UP000267448">
    <property type="component" value="Unassembled WGS sequence"/>
</dbReference>
<feature type="domain" description="HTH luxR-type" evidence="6">
    <location>
        <begin position="138"/>
        <end position="203"/>
    </location>
</feature>
<dbReference type="AlphaFoldDB" id="A0A431WZ75"/>
<dbReference type="CDD" id="cd17535">
    <property type="entry name" value="REC_NarL-like"/>
    <property type="match status" value="1"/>
</dbReference>
<comment type="caution">
    <text evidence="8">The sequence shown here is derived from an EMBL/GenBank/DDBJ whole genome shotgun (WGS) entry which is preliminary data.</text>
</comment>
<proteinExistence type="predicted"/>
<keyword evidence="1 5" id="KW-0597">Phosphoprotein</keyword>
<dbReference type="RefSeq" id="WP_126518343.1">
    <property type="nucleotide sequence ID" value="NZ_RXNU01000001.1"/>
</dbReference>
<dbReference type="EMBL" id="RXNU01000001">
    <property type="protein sequence ID" value="RTR40804.1"/>
    <property type="molecule type" value="Genomic_DNA"/>
</dbReference>